<dbReference type="Pfam" id="PF00010">
    <property type="entry name" value="HLH"/>
    <property type="match status" value="1"/>
</dbReference>
<dbReference type="OrthoDB" id="10039134at2759"/>
<dbReference type="GO" id="GO:0005634">
    <property type="term" value="C:nucleus"/>
    <property type="evidence" value="ECO:0007669"/>
    <property type="project" value="TreeGrafter"/>
</dbReference>
<dbReference type="AlphaFoldDB" id="A0A183D4S8"/>
<dbReference type="PROSITE" id="PS50888">
    <property type="entry name" value="BHLH"/>
    <property type="match status" value="1"/>
</dbReference>
<evidence type="ECO:0000313" key="4">
    <source>
        <dbReference type="WBParaSite" id="GPUH_0000372601-mRNA-1"/>
    </source>
</evidence>
<dbReference type="GO" id="GO:0007423">
    <property type="term" value="P:sensory organ development"/>
    <property type="evidence" value="ECO:0007669"/>
    <property type="project" value="TreeGrafter"/>
</dbReference>
<dbReference type="GO" id="GO:0045944">
    <property type="term" value="P:positive regulation of transcription by RNA polymerase II"/>
    <property type="evidence" value="ECO:0007669"/>
    <property type="project" value="TreeGrafter"/>
</dbReference>
<dbReference type="SUPFAM" id="SSF47459">
    <property type="entry name" value="HLH, helix-loop-helix DNA-binding domain"/>
    <property type="match status" value="1"/>
</dbReference>
<dbReference type="Proteomes" id="UP000271098">
    <property type="component" value="Unassembled WGS sequence"/>
</dbReference>
<protein>
    <submittedName>
        <fullName evidence="4">BHLH domain-containing protein</fullName>
    </submittedName>
</protein>
<dbReference type="InterPro" id="IPR036638">
    <property type="entry name" value="HLH_DNA-bd_sf"/>
</dbReference>
<dbReference type="GO" id="GO:0000981">
    <property type="term" value="F:DNA-binding transcription factor activity, RNA polymerase II-specific"/>
    <property type="evidence" value="ECO:0007669"/>
    <property type="project" value="TreeGrafter"/>
</dbReference>
<dbReference type="PANTHER" id="PTHR19290">
    <property type="entry name" value="BASIC HELIX-LOOP-HELIX PROTEIN NEUROGENIN-RELATED"/>
    <property type="match status" value="1"/>
</dbReference>
<feature type="domain" description="BHLH" evidence="1">
    <location>
        <begin position="38"/>
        <end position="91"/>
    </location>
</feature>
<evidence type="ECO:0000259" key="1">
    <source>
        <dbReference type="PROSITE" id="PS50888"/>
    </source>
</evidence>
<dbReference type="WBParaSite" id="GPUH_0000372601-mRNA-1">
    <property type="protein sequence ID" value="GPUH_0000372601-mRNA-1"/>
    <property type="gene ID" value="GPUH_0000372601"/>
</dbReference>
<gene>
    <name evidence="2" type="ORF">GPUH_LOCUS3719</name>
</gene>
<dbReference type="PANTHER" id="PTHR19290:SF163">
    <property type="entry name" value="BASIC HELIX-LOOP-HELIX NEURAL TRANSCRIPTION FACTOR TAP"/>
    <property type="match status" value="1"/>
</dbReference>
<dbReference type="Gene3D" id="4.10.280.10">
    <property type="entry name" value="Helix-loop-helix DNA-binding domain"/>
    <property type="match status" value="1"/>
</dbReference>
<dbReference type="InterPro" id="IPR011598">
    <property type="entry name" value="bHLH_dom"/>
</dbReference>
<dbReference type="GO" id="GO:0061564">
    <property type="term" value="P:axon development"/>
    <property type="evidence" value="ECO:0007669"/>
    <property type="project" value="TreeGrafter"/>
</dbReference>
<dbReference type="EMBL" id="UYRT01006523">
    <property type="protein sequence ID" value="VDK40688.1"/>
    <property type="molecule type" value="Genomic_DNA"/>
</dbReference>
<proteinExistence type="predicted"/>
<dbReference type="SMART" id="SM00353">
    <property type="entry name" value="HLH"/>
    <property type="match status" value="1"/>
</dbReference>
<dbReference type="GO" id="GO:0070888">
    <property type="term" value="F:E-box binding"/>
    <property type="evidence" value="ECO:0007669"/>
    <property type="project" value="TreeGrafter"/>
</dbReference>
<name>A0A183D4S8_9BILA</name>
<evidence type="ECO:0000313" key="2">
    <source>
        <dbReference type="EMBL" id="VDK40688.1"/>
    </source>
</evidence>
<reference evidence="2 3" key="2">
    <citation type="submission" date="2018-11" db="EMBL/GenBank/DDBJ databases">
        <authorList>
            <consortium name="Pathogen Informatics"/>
        </authorList>
    </citation>
    <scope>NUCLEOTIDE SEQUENCE [LARGE SCALE GENOMIC DNA]</scope>
</reference>
<keyword evidence="3" id="KW-1185">Reference proteome</keyword>
<evidence type="ECO:0000313" key="3">
    <source>
        <dbReference type="Proteomes" id="UP000271098"/>
    </source>
</evidence>
<accession>A0A183D4S8</accession>
<dbReference type="GO" id="GO:0046983">
    <property type="term" value="F:protein dimerization activity"/>
    <property type="evidence" value="ECO:0007669"/>
    <property type="project" value="InterPro"/>
</dbReference>
<sequence>MTEAGIGSIVAITAAVSPVVLAHGVPASVNDSLLKSQHRRDEKKALERIRMRKINDAYDRLRGLIPVRPEAKQKFSKLETLLFARDYIEALNKTLHNEPRSATALNSGESHINKRGLKRKLDDPFIRALNSRTRQETTTELTHRQ</sequence>
<reference evidence="4" key="1">
    <citation type="submission" date="2016-06" db="UniProtKB">
        <authorList>
            <consortium name="WormBaseParasite"/>
        </authorList>
    </citation>
    <scope>IDENTIFICATION</scope>
</reference>
<organism evidence="4">
    <name type="scientific">Gongylonema pulchrum</name>
    <dbReference type="NCBI Taxonomy" id="637853"/>
    <lineage>
        <taxon>Eukaryota</taxon>
        <taxon>Metazoa</taxon>
        <taxon>Ecdysozoa</taxon>
        <taxon>Nematoda</taxon>
        <taxon>Chromadorea</taxon>
        <taxon>Rhabditida</taxon>
        <taxon>Spirurina</taxon>
        <taxon>Spiruromorpha</taxon>
        <taxon>Spiruroidea</taxon>
        <taxon>Gongylonematidae</taxon>
        <taxon>Gongylonema</taxon>
    </lineage>
</organism>
<dbReference type="InterPro" id="IPR050359">
    <property type="entry name" value="bHLH_transcription_factors"/>
</dbReference>